<reference evidence="2" key="1">
    <citation type="journal article" date="2010" name="Mol. Biosyst.">
        <title>Complete genome sequence and comparative analysis of Shewanella violacea, a psychrophilic and piezophilic bacterium from deep sea floor sediments.</title>
        <authorList>
            <person name="Aono E."/>
            <person name="Baba T."/>
            <person name="Ara T."/>
            <person name="Nishi T."/>
            <person name="Nakamichi T."/>
            <person name="Inamoto E."/>
            <person name="Toyonaga H."/>
            <person name="Hasegawa M."/>
            <person name="Takai Y."/>
            <person name="Okumura Y."/>
            <person name="Baba M."/>
            <person name="Tomita M."/>
            <person name="Kato C."/>
            <person name="Oshima T."/>
            <person name="Nakasone K."/>
            <person name="Mori H."/>
        </authorList>
    </citation>
    <scope>NUCLEOTIDE SEQUENCE [LARGE SCALE GENOMIC DNA]</scope>
    <source>
        <strain evidence="2">JCM 10179 / CIP 106290 / LMG 19151 / DSS12</strain>
    </source>
</reference>
<accession>D4ZMD0</accession>
<evidence type="ECO:0000313" key="2">
    <source>
        <dbReference type="Proteomes" id="UP000002350"/>
    </source>
</evidence>
<sequence>MMLVVLALSLCFLRNRQISCLKVATGFNRRKRIEDLEAELTDVIKVSELKNANPNDAK</sequence>
<proteinExistence type="predicted"/>
<dbReference type="Proteomes" id="UP000002350">
    <property type="component" value="Chromosome"/>
</dbReference>
<gene>
    <name evidence="1" type="ordered locus">SVI_2858</name>
</gene>
<organism evidence="1 2">
    <name type="scientific">Shewanella violacea (strain JCM 10179 / CIP 106290 / LMG 19151 / DSS12)</name>
    <dbReference type="NCBI Taxonomy" id="637905"/>
    <lineage>
        <taxon>Bacteria</taxon>
        <taxon>Pseudomonadati</taxon>
        <taxon>Pseudomonadota</taxon>
        <taxon>Gammaproteobacteria</taxon>
        <taxon>Alteromonadales</taxon>
        <taxon>Shewanellaceae</taxon>
        <taxon>Shewanella</taxon>
    </lineage>
</organism>
<dbReference type="HOGENOM" id="CLU_2976796_0_0_6"/>
<dbReference type="KEGG" id="svo:SVI_2858"/>
<dbReference type="EMBL" id="AP011177">
    <property type="protein sequence ID" value="BAJ02829.1"/>
    <property type="molecule type" value="Genomic_DNA"/>
</dbReference>
<protein>
    <submittedName>
        <fullName evidence="1">Uncharacterized protein</fullName>
    </submittedName>
</protein>
<dbReference type="AlphaFoldDB" id="D4ZMD0"/>
<keyword evidence="2" id="KW-1185">Reference proteome</keyword>
<evidence type="ECO:0000313" key="1">
    <source>
        <dbReference type="EMBL" id="BAJ02829.1"/>
    </source>
</evidence>
<name>D4ZMD0_SHEVD</name>